<organism evidence="1 2">
    <name type="scientific">Carnegiea gigantea</name>
    <dbReference type="NCBI Taxonomy" id="171969"/>
    <lineage>
        <taxon>Eukaryota</taxon>
        <taxon>Viridiplantae</taxon>
        <taxon>Streptophyta</taxon>
        <taxon>Embryophyta</taxon>
        <taxon>Tracheophyta</taxon>
        <taxon>Spermatophyta</taxon>
        <taxon>Magnoliopsida</taxon>
        <taxon>eudicotyledons</taxon>
        <taxon>Gunneridae</taxon>
        <taxon>Pentapetalae</taxon>
        <taxon>Caryophyllales</taxon>
        <taxon>Cactineae</taxon>
        <taxon>Cactaceae</taxon>
        <taxon>Cactoideae</taxon>
        <taxon>Echinocereeae</taxon>
        <taxon>Carnegiea</taxon>
    </lineage>
</organism>
<protein>
    <submittedName>
        <fullName evidence="1">Uncharacterized protein</fullName>
    </submittedName>
</protein>
<reference evidence="1" key="1">
    <citation type="submission" date="2022-04" db="EMBL/GenBank/DDBJ databases">
        <title>Carnegiea gigantea Genome sequencing and assembly v2.</title>
        <authorList>
            <person name="Copetti D."/>
            <person name="Sanderson M.J."/>
            <person name="Burquez A."/>
            <person name="Wojciechowski M.F."/>
        </authorList>
    </citation>
    <scope>NUCLEOTIDE SEQUENCE</scope>
    <source>
        <strain evidence="1">SGP5-SGP5p</strain>
        <tissue evidence="1">Aerial part</tissue>
    </source>
</reference>
<name>A0A9Q1Q3V6_9CARY</name>
<evidence type="ECO:0000313" key="2">
    <source>
        <dbReference type="Proteomes" id="UP001153076"/>
    </source>
</evidence>
<proteinExistence type="predicted"/>
<dbReference type="Proteomes" id="UP001153076">
    <property type="component" value="Unassembled WGS sequence"/>
</dbReference>
<accession>A0A9Q1Q3V6</accession>
<dbReference type="AlphaFoldDB" id="A0A9Q1Q3V6"/>
<dbReference type="EMBL" id="JAKOGI010000967">
    <property type="protein sequence ID" value="KAJ8428802.1"/>
    <property type="molecule type" value="Genomic_DNA"/>
</dbReference>
<gene>
    <name evidence="1" type="ORF">Cgig2_012252</name>
</gene>
<comment type="caution">
    <text evidence="1">The sequence shown here is derived from an EMBL/GenBank/DDBJ whole genome shotgun (WGS) entry which is preliminary data.</text>
</comment>
<keyword evidence="2" id="KW-1185">Reference proteome</keyword>
<sequence length="182" mass="20023">MCRVIGKVVHPYSGTVVVGTTSGRNAWRWCCCGRGVSWTNGGGGKVTYVGGWMKCMVLKEDIGLKKVRSKVKGITGNPCADFDANYEGDIVEVEYLLLSHIGLQSTDVPNSHILLHCAHIGLLAVSTPQPCLCVNHQVQFWMFLTIRQPEMFTREEANVHRGKQRSTTDKPVGNCHTAVLPL</sequence>
<evidence type="ECO:0000313" key="1">
    <source>
        <dbReference type="EMBL" id="KAJ8428802.1"/>
    </source>
</evidence>